<accession>A0A095C9B4</accession>
<reference evidence="1" key="1">
    <citation type="journal article" date="2012" name="Nat. Genet.">
        <title>Whole-genome sequence of Schistosoma haematobium.</title>
        <authorList>
            <person name="Young N.D."/>
            <person name="Jex A.R."/>
            <person name="Li B."/>
            <person name="Liu S."/>
            <person name="Yang L."/>
            <person name="Xiong Z."/>
            <person name="Li Y."/>
            <person name="Cantacessi C."/>
            <person name="Hall R.S."/>
            <person name="Xu X."/>
            <person name="Chen F."/>
            <person name="Wu X."/>
            <person name="Zerlotini A."/>
            <person name="Oliveira G."/>
            <person name="Hofmann A."/>
            <person name="Zhang G."/>
            <person name="Fang X."/>
            <person name="Kang Y."/>
            <person name="Campbell B.E."/>
            <person name="Loukas A."/>
            <person name="Ranganathan S."/>
            <person name="Rollinson D."/>
            <person name="Rinaldi G."/>
            <person name="Brindley P.J."/>
            <person name="Yang H."/>
            <person name="Wang J."/>
            <person name="Wang J."/>
            <person name="Gasser R.B."/>
        </authorList>
    </citation>
    <scope>NUCLEOTIDE SEQUENCE [LARGE SCALE GENOMIC DNA]</scope>
</reference>
<evidence type="ECO:0000313" key="1">
    <source>
        <dbReference type="EMBL" id="KGB38863.1"/>
    </source>
</evidence>
<proteinExistence type="predicted"/>
<sequence length="261" mass="29708">MTNILLGESISKMNNNAEQYSSNSTHPSAFLQIKPACFIDNHLRTVQNSRNVYIGKHQDLLENNKIINYSFPSIFYADRLNSNSNNDTNRKPIGIRLLNVSFGTSTDGFYAKSKFLVCYSLMTNILLGESISKMNNNAEQYSSNSTHPSAFLQIKPGCFIDNHLRTVQNSRNVYIGKHQDLLENNKIINYSFPSIFYADRLNSNSNNDTNRKPIGIRLLNVSFGTSTDGFYAKSKFLVCYSLVIKFKAWNKRMLFQVVMTS</sequence>
<dbReference type="AlphaFoldDB" id="A0A095C9B4"/>
<dbReference type="EMBL" id="KL251090">
    <property type="protein sequence ID" value="KGB38863.1"/>
    <property type="molecule type" value="Genomic_DNA"/>
</dbReference>
<gene>
    <name evidence="1" type="ORF">MS3_07269</name>
</gene>
<name>A0A095C9B4_SCHHA</name>
<protein>
    <submittedName>
        <fullName evidence="1">Uncharacterized protein</fullName>
    </submittedName>
</protein>
<dbReference type="STRING" id="6185.A0A095C9B4"/>
<organism evidence="1">
    <name type="scientific">Schistosoma haematobium</name>
    <name type="common">Blood fluke</name>
    <dbReference type="NCBI Taxonomy" id="6185"/>
    <lineage>
        <taxon>Eukaryota</taxon>
        <taxon>Metazoa</taxon>
        <taxon>Spiralia</taxon>
        <taxon>Lophotrochozoa</taxon>
        <taxon>Platyhelminthes</taxon>
        <taxon>Trematoda</taxon>
        <taxon>Digenea</taxon>
        <taxon>Strigeidida</taxon>
        <taxon>Schistosomatoidea</taxon>
        <taxon>Schistosomatidae</taxon>
        <taxon>Schistosoma</taxon>
    </lineage>
</organism>